<dbReference type="EMBL" id="FTOL01000013">
    <property type="protein sequence ID" value="SIT24369.1"/>
    <property type="molecule type" value="Genomic_DNA"/>
</dbReference>
<proteinExistence type="predicted"/>
<sequence>MRFFSYATYINPVSASYKNLCEKYNHFVSYQYTLKYKMICFESETDHFINMIKKNWINRCSLLKVSPQYYFLSH</sequence>
<evidence type="ECO:0000313" key="2">
    <source>
        <dbReference type="Proteomes" id="UP000186744"/>
    </source>
</evidence>
<keyword evidence="2" id="KW-1185">Reference proteome</keyword>
<name>A0A1N7QNL3_9FLAO</name>
<protein>
    <submittedName>
        <fullName evidence="1">Uncharacterized protein</fullName>
    </submittedName>
</protein>
<accession>A0A1N7QNL3</accession>
<dbReference type="AlphaFoldDB" id="A0A1N7QNL3"/>
<dbReference type="Proteomes" id="UP000186744">
    <property type="component" value="Unassembled WGS sequence"/>
</dbReference>
<gene>
    <name evidence="1" type="ORF">SAMN05421786_11340</name>
</gene>
<reference evidence="2" key="1">
    <citation type="submission" date="2017-01" db="EMBL/GenBank/DDBJ databases">
        <authorList>
            <person name="Varghese N."/>
            <person name="Submissions S."/>
        </authorList>
    </citation>
    <scope>NUCLEOTIDE SEQUENCE [LARGE SCALE GENOMIC DNA]</scope>
    <source>
        <strain evidence="2">DSM 18017</strain>
    </source>
</reference>
<organism evidence="1 2">
    <name type="scientific">Chryseobacterium ureilyticum</name>
    <dbReference type="NCBI Taxonomy" id="373668"/>
    <lineage>
        <taxon>Bacteria</taxon>
        <taxon>Pseudomonadati</taxon>
        <taxon>Bacteroidota</taxon>
        <taxon>Flavobacteriia</taxon>
        <taxon>Flavobacteriales</taxon>
        <taxon>Weeksellaceae</taxon>
        <taxon>Chryseobacterium group</taxon>
        <taxon>Chryseobacterium</taxon>
    </lineage>
</organism>
<evidence type="ECO:0000313" key="1">
    <source>
        <dbReference type="EMBL" id="SIT24369.1"/>
    </source>
</evidence>